<dbReference type="AlphaFoldDB" id="A0A0A9FRQ1"/>
<organism evidence="1">
    <name type="scientific">Arundo donax</name>
    <name type="common">Giant reed</name>
    <name type="synonym">Donax arundinaceus</name>
    <dbReference type="NCBI Taxonomy" id="35708"/>
    <lineage>
        <taxon>Eukaryota</taxon>
        <taxon>Viridiplantae</taxon>
        <taxon>Streptophyta</taxon>
        <taxon>Embryophyta</taxon>
        <taxon>Tracheophyta</taxon>
        <taxon>Spermatophyta</taxon>
        <taxon>Magnoliopsida</taxon>
        <taxon>Liliopsida</taxon>
        <taxon>Poales</taxon>
        <taxon>Poaceae</taxon>
        <taxon>PACMAD clade</taxon>
        <taxon>Arundinoideae</taxon>
        <taxon>Arundineae</taxon>
        <taxon>Arundo</taxon>
    </lineage>
</organism>
<reference evidence="1" key="2">
    <citation type="journal article" date="2015" name="Data Brief">
        <title>Shoot transcriptome of the giant reed, Arundo donax.</title>
        <authorList>
            <person name="Barrero R.A."/>
            <person name="Guerrero F.D."/>
            <person name="Moolhuijzen P."/>
            <person name="Goolsby J.A."/>
            <person name="Tidwell J."/>
            <person name="Bellgard S.E."/>
            <person name="Bellgard M.I."/>
        </authorList>
    </citation>
    <scope>NUCLEOTIDE SEQUENCE</scope>
    <source>
        <tissue evidence="1">Shoot tissue taken approximately 20 cm above the soil surface</tissue>
    </source>
</reference>
<protein>
    <submittedName>
        <fullName evidence="1">Uncharacterized protein</fullName>
    </submittedName>
</protein>
<evidence type="ECO:0000313" key="1">
    <source>
        <dbReference type="EMBL" id="JAE14957.1"/>
    </source>
</evidence>
<proteinExistence type="predicted"/>
<reference evidence="1" key="1">
    <citation type="submission" date="2014-09" db="EMBL/GenBank/DDBJ databases">
        <authorList>
            <person name="Magalhaes I.L.F."/>
            <person name="Oliveira U."/>
            <person name="Santos F.R."/>
            <person name="Vidigal T.H.D.A."/>
            <person name="Brescovit A.D."/>
            <person name="Santos A.J."/>
        </authorList>
    </citation>
    <scope>NUCLEOTIDE SEQUENCE</scope>
    <source>
        <tissue evidence="1">Shoot tissue taken approximately 20 cm above the soil surface</tissue>
    </source>
</reference>
<dbReference type="EMBL" id="GBRH01182939">
    <property type="protein sequence ID" value="JAE14957.1"/>
    <property type="molecule type" value="Transcribed_RNA"/>
</dbReference>
<name>A0A0A9FRQ1_ARUDO</name>
<accession>A0A0A9FRQ1</accession>
<sequence length="41" mass="4316">MRLATSALVLECCSSSLTSVQSGWPSSQLCTRAPPRGYTLG</sequence>